<proteinExistence type="predicted"/>
<organism evidence="1 2">
    <name type="scientific">Luteolibacter luteus</name>
    <dbReference type="NCBI Taxonomy" id="2728835"/>
    <lineage>
        <taxon>Bacteria</taxon>
        <taxon>Pseudomonadati</taxon>
        <taxon>Verrucomicrobiota</taxon>
        <taxon>Verrucomicrobiia</taxon>
        <taxon>Verrucomicrobiales</taxon>
        <taxon>Verrucomicrobiaceae</taxon>
        <taxon>Luteolibacter</taxon>
    </lineage>
</organism>
<gene>
    <name evidence="1" type="ORF">HHL09_05350</name>
</gene>
<dbReference type="RefSeq" id="WP_169453446.1">
    <property type="nucleotide sequence ID" value="NZ_CP051774.1"/>
</dbReference>
<sequence length="208" mass="22798">MPFPIDIPAALLRVTKLSWTSEMNHGIAESPFSGHVQVQRGRVERWSFTMDIQRMGRRDAQEAMAFFLRLEGPLGTFRMHDPAASRPLGKGTGLPVAAANTPAGSRTLATSGWLPNVATQLRAGDWVQIGDQLSKVRETVGSAADGTATLDLWPKLMRPVTTGTPIVLRPAKGIFRFTSELPSWDISAADLNRPHSFRLTGVQEILRD</sequence>
<dbReference type="Proteomes" id="UP000501812">
    <property type="component" value="Chromosome"/>
</dbReference>
<protein>
    <submittedName>
        <fullName evidence="1">Uncharacterized protein</fullName>
    </submittedName>
</protein>
<name>A0A858RGG3_9BACT</name>
<keyword evidence="2" id="KW-1185">Reference proteome</keyword>
<accession>A0A858RGG3</accession>
<dbReference type="EMBL" id="CP051774">
    <property type="protein sequence ID" value="QJE95223.1"/>
    <property type="molecule type" value="Genomic_DNA"/>
</dbReference>
<evidence type="ECO:0000313" key="1">
    <source>
        <dbReference type="EMBL" id="QJE95223.1"/>
    </source>
</evidence>
<dbReference type="KEGG" id="luo:HHL09_05350"/>
<dbReference type="AlphaFoldDB" id="A0A858RGG3"/>
<evidence type="ECO:0000313" key="2">
    <source>
        <dbReference type="Proteomes" id="UP000501812"/>
    </source>
</evidence>
<reference evidence="1 2" key="1">
    <citation type="submission" date="2020-04" db="EMBL/GenBank/DDBJ databases">
        <title>Luteolibacter sp. G-1-1-1 isolated from soil.</title>
        <authorList>
            <person name="Dahal R.H."/>
        </authorList>
    </citation>
    <scope>NUCLEOTIDE SEQUENCE [LARGE SCALE GENOMIC DNA]</scope>
    <source>
        <strain evidence="1 2">G-1-1-1</strain>
    </source>
</reference>